<gene>
    <name evidence="2" type="ORF">SDC9_188997</name>
</gene>
<organism evidence="2">
    <name type="scientific">bioreactor metagenome</name>
    <dbReference type="NCBI Taxonomy" id="1076179"/>
    <lineage>
        <taxon>unclassified sequences</taxon>
        <taxon>metagenomes</taxon>
        <taxon>ecological metagenomes</taxon>
    </lineage>
</organism>
<dbReference type="EMBL" id="VSSQ01098504">
    <property type="protein sequence ID" value="MPN41451.1"/>
    <property type="molecule type" value="Genomic_DNA"/>
</dbReference>
<feature type="compositionally biased region" description="Basic and acidic residues" evidence="1">
    <location>
        <begin position="38"/>
        <end position="89"/>
    </location>
</feature>
<dbReference type="AlphaFoldDB" id="A0A645HQW5"/>
<evidence type="ECO:0000256" key="1">
    <source>
        <dbReference type="SAM" id="MobiDB-lite"/>
    </source>
</evidence>
<sequence length="117" mass="13115">MRLQRKGGKGGESAADADLEKQQRTRIEHGTAPRSRHDKPEQKGAEHIDAKRDEGKAAFVPDGRETDEITQDRTDKTAETDKEAIENHRHATKLLRYSAARRTRNGNRIAPFADSGK</sequence>
<name>A0A645HQW5_9ZZZZ</name>
<accession>A0A645HQW5</accession>
<reference evidence="2" key="1">
    <citation type="submission" date="2019-08" db="EMBL/GenBank/DDBJ databases">
        <authorList>
            <person name="Kucharzyk K."/>
            <person name="Murdoch R.W."/>
            <person name="Higgins S."/>
            <person name="Loffler F."/>
        </authorList>
    </citation>
    <scope>NUCLEOTIDE SEQUENCE</scope>
</reference>
<protein>
    <submittedName>
        <fullName evidence="2">Uncharacterized protein</fullName>
    </submittedName>
</protein>
<evidence type="ECO:0000313" key="2">
    <source>
        <dbReference type="EMBL" id="MPN41451.1"/>
    </source>
</evidence>
<comment type="caution">
    <text evidence="2">The sequence shown here is derived from an EMBL/GenBank/DDBJ whole genome shotgun (WGS) entry which is preliminary data.</text>
</comment>
<feature type="compositionally biased region" description="Basic and acidic residues" evidence="1">
    <location>
        <begin position="18"/>
        <end position="31"/>
    </location>
</feature>
<feature type="region of interest" description="Disordered" evidence="1">
    <location>
        <begin position="1"/>
        <end position="90"/>
    </location>
</feature>
<proteinExistence type="predicted"/>